<dbReference type="EMBL" id="CP063845">
    <property type="protein sequence ID" value="UFP94066.1"/>
    <property type="molecule type" value="Genomic_DNA"/>
</dbReference>
<keyword evidence="4 8" id="KW-0479">Metal-binding</keyword>
<keyword evidence="13" id="KW-1185">Reference proteome</keyword>
<evidence type="ECO:0000256" key="6">
    <source>
        <dbReference type="ARBA" id="ARBA00022801"/>
    </source>
</evidence>
<reference evidence="12 13" key="1">
    <citation type="journal article" date="2021" name="Genome Biol. Evol.">
        <title>Complete Genome Sequencing of a Novel Gloeobacter Species from a Waterfall Cave in Mexico.</title>
        <authorList>
            <person name="Saw J.H."/>
            <person name="Cardona T."/>
            <person name="Montejano G."/>
        </authorList>
    </citation>
    <scope>NUCLEOTIDE SEQUENCE [LARGE SCALE GENOMIC DNA]</scope>
    <source>
        <strain evidence="12">MG652769</strain>
    </source>
</reference>
<evidence type="ECO:0000256" key="7">
    <source>
        <dbReference type="ARBA" id="ARBA00022842"/>
    </source>
</evidence>
<proteinExistence type="inferred from homology"/>
<dbReference type="SMART" id="SM00477">
    <property type="entry name" value="NUC"/>
    <property type="match status" value="1"/>
</dbReference>
<evidence type="ECO:0000313" key="13">
    <source>
        <dbReference type="Proteomes" id="UP001054846"/>
    </source>
</evidence>
<evidence type="ECO:0000256" key="8">
    <source>
        <dbReference type="RuleBase" id="RU366055"/>
    </source>
</evidence>
<dbReference type="InterPro" id="IPR044925">
    <property type="entry name" value="His-Me_finger_sf"/>
</dbReference>
<dbReference type="Pfam" id="PF01223">
    <property type="entry name" value="Endonuclease_NS"/>
    <property type="match status" value="1"/>
</dbReference>
<dbReference type="GO" id="GO:0004519">
    <property type="term" value="F:endonuclease activity"/>
    <property type="evidence" value="ECO:0007669"/>
    <property type="project" value="UniProtKB-KW"/>
</dbReference>
<dbReference type="SUPFAM" id="SSF54060">
    <property type="entry name" value="His-Me finger endonucleases"/>
    <property type="match status" value="1"/>
</dbReference>
<accession>A0ABY3PK64</accession>
<dbReference type="InterPro" id="IPR018524">
    <property type="entry name" value="DNA/RNA_endonuclease_AS"/>
</dbReference>
<evidence type="ECO:0000313" key="12">
    <source>
        <dbReference type="EMBL" id="UFP94066.1"/>
    </source>
</evidence>
<evidence type="ECO:0000256" key="4">
    <source>
        <dbReference type="ARBA" id="ARBA00022723"/>
    </source>
</evidence>
<protein>
    <recommendedName>
        <fullName evidence="8">Endonuclease</fullName>
        <ecNumber evidence="8">3.1.30.-</ecNumber>
    </recommendedName>
</protein>
<dbReference type="Gene3D" id="3.40.570.10">
    <property type="entry name" value="Extracellular Endonuclease, subunit A"/>
    <property type="match status" value="1"/>
</dbReference>
<evidence type="ECO:0000256" key="5">
    <source>
        <dbReference type="ARBA" id="ARBA00022759"/>
    </source>
</evidence>
<evidence type="ECO:0000256" key="9">
    <source>
        <dbReference type="SAM" id="SignalP"/>
    </source>
</evidence>
<evidence type="ECO:0000256" key="1">
    <source>
        <dbReference type="ARBA" id="ARBA00001946"/>
    </source>
</evidence>
<organism evidence="12 13">
    <name type="scientific">Gloeobacter morelensis MG652769</name>
    <dbReference type="NCBI Taxonomy" id="2781736"/>
    <lineage>
        <taxon>Bacteria</taxon>
        <taxon>Bacillati</taxon>
        <taxon>Cyanobacteriota</taxon>
        <taxon>Cyanophyceae</taxon>
        <taxon>Gloeobacterales</taxon>
        <taxon>Gloeobacteraceae</taxon>
        <taxon>Gloeobacter</taxon>
        <taxon>Gloeobacter morelensis</taxon>
    </lineage>
</organism>
<name>A0ABY3PK64_9CYAN</name>
<dbReference type="Proteomes" id="UP001054846">
    <property type="component" value="Chromosome"/>
</dbReference>
<dbReference type="InterPro" id="IPR001604">
    <property type="entry name" value="Endo_G_ENPP1-like_dom"/>
</dbReference>
<keyword evidence="7" id="KW-0460">Magnesium</keyword>
<feature type="domain" description="ENPP1-3/EXOG-like endonuclease/phosphodiesterase" evidence="10">
    <location>
        <begin position="59"/>
        <end position="265"/>
    </location>
</feature>
<dbReference type="RefSeq" id="WP_230841121.1">
    <property type="nucleotide sequence ID" value="NZ_CP063845.1"/>
</dbReference>
<keyword evidence="3 8" id="KW-0540">Nuclease</keyword>
<dbReference type="PANTHER" id="PTHR13966">
    <property type="entry name" value="ENDONUCLEASE RELATED"/>
    <property type="match status" value="1"/>
</dbReference>
<keyword evidence="9" id="KW-0732">Signal</keyword>
<comment type="cofactor">
    <cofactor evidence="1 8">
        <name>Mg(2+)</name>
        <dbReference type="ChEBI" id="CHEBI:18420"/>
    </cofactor>
</comment>
<keyword evidence="6 8" id="KW-0378">Hydrolase</keyword>
<dbReference type="EC" id="3.1.30.-" evidence="8"/>
<evidence type="ECO:0000259" key="11">
    <source>
        <dbReference type="SMART" id="SM00892"/>
    </source>
</evidence>
<gene>
    <name evidence="12" type="ORF">ISF26_20225</name>
</gene>
<dbReference type="PROSITE" id="PS01070">
    <property type="entry name" value="NUCLEASE_NON_SPEC"/>
    <property type="match status" value="1"/>
</dbReference>
<dbReference type="SMART" id="SM00892">
    <property type="entry name" value="Endonuclease_NS"/>
    <property type="match status" value="1"/>
</dbReference>
<dbReference type="InterPro" id="IPR020821">
    <property type="entry name" value="ENPP1-3/EXOG-like_nuc-like"/>
</dbReference>
<dbReference type="InterPro" id="IPR044929">
    <property type="entry name" value="DNA/RNA_non-sp_Endonuclease_sf"/>
</dbReference>
<dbReference type="PANTHER" id="PTHR13966:SF5">
    <property type="entry name" value="ENDONUCLEASE G, MITOCHONDRIAL"/>
    <property type="match status" value="1"/>
</dbReference>
<evidence type="ECO:0000259" key="10">
    <source>
        <dbReference type="SMART" id="SM00477"/>
    </source>
</evidence>
<evidence type="ECO:0000256" key="2">
    <source>
        <dbReference type="ARBA" id="ARBA00010052"/>
    </source>
</evidence>
<sequence length="277" mass="30901">MFRNIFSKRTGIVGAVLSALLLLTPKTSNAQTSSVHLTLGNPSGAVTSTSYPYNYLLIKSQYALSYSDYDKIPNWVSWQLNSSWLGSASRQNDFRPDSALPSGWYRVASDDYTNSGYDRGHMTPSADRTSSTQNNSATFLMTNILPQAPDNNQGPWAELEEYCRELVNQGKELYIIAGGDDNDNYFQSNYSGQYISVPSYVWKVIVVLDYPGQGVGGVNTNTRVIAVEMPNVQGIRDDDWRWYRVSVDHIEYYTGYNLLSNVSTSIQDVIEAQVDAG</sequence>
<keyword evidence="5 8" id="KW-0255">Endonuclease</keyword>
<feature type="domain" description="DNA/RNA non-specific endonuclease/pyrophosphatase/phosphodiesterase" evidence="11">
    <location>
        <begin position="58"/>
        <end position="265"/>
    </location>
</feature>
<feature type="signal peptide" evidence="9">
    <location>
        <begin position="1"/>
        <end position="30"/>
    </location>
</feature>
<feature type="chain" id="PRO_5046288483" description="Endonuclease" evidence="9">
    <location>
        <begin position="31"/>
        <end position="277"/>
    </location>
</feature>
<evidence type="ECO:0000256" key="3">
    <source>
        <dbReference type="ARBA" id="ARBA00022722"/>
    </source>
</evidence>
<comment type="similarity">
    <text evidence="2 8">Belongs to the DNA/RNA non-specific endonuclease family.</text>
</comment>
<dbReference type="InterPro" id="IPR040255">
    <property type="entry name" value="Non-specific_endonuclease"/>
</dbReference>
<dbReference type="CDD" id="cd00091">
    <property type="entry name" value="NUC"/>
    <property type="match status" value="1"/>
</dbReference>